<dbReference type="NCBIfam" id="NF001248">
    <property type="entry name" value="PRK00218.1-4"/>
    <property type="match status" value="1"/>
</dbReference>
<evidence type="ECO:0000256" key="4">
    <source>
        <dbReference type="HAMAP-Rule" id="MF_00695"/>
    </source>
</evidence>
<dbReference type="InterPro" id="IPR035932">
    <property type="entry name" value="HflD-like_sf"/>
</dbReference>
<sequence length="215" mass="23611">MTRLLVYSARNMATNYYEITLALAGVCQSAKLVEQFAQSGTANEEALKVSLHSLLQTAPQNTLEVYGGEEKNLSLGLGTLLNQLGGQAEDLTRYWLGLLALAGKLDKNPEAKSQLAQRLAYLPTQLAHYEIQSEQILSSLAAMYVEIISPLGTKIQVKGSPLYLQQLSMHNRIRACLLAGIRSAILWRQLGGSKWQLLFSRAKIAACAQQIYSSL</sequence>
<keyword evidence="3 4" id="KW-0472">Membrane</keyword>
<dbReference type="AlphaFoldDB" id="A0A4R6V9T8"/>
<evidence type="ECO:0000256" key="2">
    <source>
        <dbReference type="ARBA" id="ARBA00022490"/>
    </source>
</evidence>
<comment type="subcellular location">
    <subcellularLocation>
        <location evidence="4">Cytoplasm</location>
    </subcellularLocation>
    <subcellularLocation>
        <location evidence="4">Cell membrane</location>
        <topology evidence="4">Peripheral membrane protein</topology>
        <orientation evidence="4">Cytoplasmic side</orientation>
    </subcellularLocation>
</comment>
<dbReference type="SUPFAM" id="SSF101322">
    <property type="entry name" value="YcfC-like"/>
    <property type="match status" value="1"/>
</dbReference>
<dbReference type="Proteomes" id="UP000295657">
    <property type="component" value="Unassembled WGS sequence"/>
</dbReference>
<comment type="caution">
    <text evidence="5">The sequence shown here is derived from an EMBL/GenBank/DDBJ whole genome shotgun (WGS) entry which is preliminary data.</text>
</comment>
<evidence type="ECO:0000256" key="3">
    <source>
        <dbReference type="ARBA" id="ARBA00023136"/>
    </source>
</evidence>
<dbReference type="InterPro" id="IPR007451">
    <property type="entry name" value="HflD"/>
</dbReference>
<evidence type="ECO:0000256" key="1">
    <source>
        <dbReference type="ARBA" id="ARBA00022475"/>
    </source>
</evidence>
<dbReference type="HAMAP" id="MF_00695">
    <property type="entry name" value="HflD_protein"/>
    <property type="match status" value="1"/>
</dbReference>
<dbReference type="Pfam" id="PF04356">
    <property type="entry name" value="DUF489"/>
    <property type="match status" value="1"/>
</dbReference>
<evidence type="ECO:0000313" key="6">
    <source>
        <dbReference type="Proteomes" id="UP000295657"/>
    </source>
</evidence>
<keyword evidence="2 4" id="KW-0963">Cytoplasm</keyword>
<proteinExistence type="inferred from homology"/>
<comment type="similarity">
    <text evidence="4">Belongs to the HflD family.</text>
</comment>
<dbReference type="PANTHER" id="PTHR38100">
    <property type="entry name" value="HIGH FREQUENCY LYSOGENIZATION PROTEIN HFLD"/>
    <property type="match status" value="1"/>
</dbReference>
<keyword evidence="6" id="KW-1185">Reference proteome</keyword>
<dbReference type="GO" id="GO:0005737">
    <property type="term" value="C:cytoplasm"/>
    <property type="evidence" value="ECO:0007669"/>
    <property type="project" value="UniProtKB-SubCell"/>
</dbReference>
<keyword evidence="1 4" id="KW-1003">Cell membrane</keyword>
<name>A0A4R6V9T8_9PAST</name>
<accession>A0A4R6V9T8</accession>
<dbReference type="PANTHER" id="PTHR38100:SF1">
    <property type="entry name" value="HIGH FREQUENCY LYSOGENIZATION PROTEIN HFLD"/>
    <property type="match status" value="1"/>
</dbReference>
<reference evidence="5 6" key="1">
    <citation type="submission" date="2019-03" db="EMBL/GenBank/DDBJ databases">
        <title>Genomic Encyclopedia of Type Strains, Phase IV (KMG-IV): sequencing the most valuable type-strain genomes for metagenomic binning, comparative biology and taxonomic classification.</title>
        <authorList>
            <person name="Goeker M."/>
        </authorList>
    </citation>
    <scope>NUCLEOTIDE SEQUENCE [LARGE SCALE GENOMIC DNA]</scope>
    <source>
        <strain evidence="5 6">DSM 28403</strain>
    </source>
</reference>
<protein>
    <recommendedName>
        <fullName evidence="4">High frequency lysogenization protein HflD homolog</fullName>
    </recommendedName>
</protein>
<evidence type="ECO:0000313" key="5">
    <source>
        <dbReference type="EMBL" id="TDQ56212.1"/>
    </source>
</evidence>
<gene>
    <name evidence="4" type="primary">hflD</name>
    <name evidence="5" type="ORF">EDC45_2034</name>
</gene>
<dbReference type="NCBIfam" id="NF001246">
    <property type="entry name" value="PRK00218.1-2"/>
    <property type="match status" value="1"/>
</dbReference>
<dbReference type="EMBL" id="SNYQ01000013">
    <property type="protein sequence ID" value="TDQ56212.1"/>
    <property type="molecule type" value="Genomic_DNA"/>
</dbReference>
<dbReference type="GO" id="GO:0005886">
    <property type="term" value="C:plasma membrane"/>
    <property type="evidence" value="ECO:0007669"/>
    <property type="project" value="UniProtKB-SubCell"/>
</dbReference>
<organism evidence="5 6">
    <name type="scientific">Mesocricetibacter intestinalis</name>
    <dbReference type="NCBI Taxonomy" id="1521930"/>
    <lineage>
        <taxon>Bacteria</taxon>
        <taxon>Pseudomonadati</taxon>
        <taxon>Pseudomonadota</taxon>
        <taxon>Gammaproteobacteria</taxon>
        <taxon>Pasteurellales</taxon>
        <taxon>Pasteurellaceae</taxon>
        <taxon>Mesocricetibacter</taxon>
    </lineage>
</organism>
<dbReference type="Gene3D" id="1.10.3890.10">
    <property type="entry name" value="HflD-like"/>
    <property type="match status" value="1"/>
</dbReference>